<sequence length="77" mass="8378">MAGAFGIQDDSVKDVPTKRCGECQRRLREAAPALLEACEEALITTTERCRIERINPDSSPTVLCLRAAIESAKGESK</sequence>
<protein>
    <submittedName>
        <fullName evidence="1">Uncharacterized protein</fullName>
    </submittedName>
</protein>
<dbReference type="EMBL" id="LAZR01013684">
    <property type="protein sequence ID" value="KKM20843.1"/>
    <property type="molecule type" value="Genomic_DNA"/>
</dbReference>
<accession>A0A0F9KFB7</accession>
<proteinExistence type="predicted"/>
<organism evidence="1">
    <name type="scientific">marine sediment metagenome</name>
    <dbReference type="NCBI Taxonomy" id="412755"/>
    <lineage>
        <taxon>unclassified sequences</taxon>
        <taxon>metagenomes</taxon>
        <taxon>ecological metagenomes</taxon>
    </lineage>
</organism>
<dbReference type="AlphaFoldDB" id="A0A0F9KFB7"/>
<gene>
    <name evidence="1" type="ORF">LCGC14_1641370</name>
</gene>
<evidence type="ECO:0000313" key="1">
    <source>
        <dbReference type="EMBL" id="KKM20843.1"/>
    </source>
</evidence>
<comment type="caution">
    <text evidence="1">The sequence shown here is derived from an EMBL/GenBank/DDBJ whole genome shotgun (WGS) entry which is preliminary data.</text>
</comment>
<reference evidence="1" key="1">
    <citation type="journal article" date="2015" name="Nature">
        <title>Complex archaea that bridge the gap between prokaryotes and eukaryotes.</title>
        <authorList>
            <person name="Spang A."/>
            <person name="Saw J.H."/>
            <person name="Jorgensen S.L."/>
            <person name="Zaremba-Niedzwiedzka K."/>
            <person name="Martijn J."/>
            <person name="Lind A.E."/>
            <person name="van Eijk R."/>
            <person name="Schleper C."/>
            <person name="Guy L."/>
            <person name="Ettema T.J."/>
        </authorList>
    </citation>
    <scope>NUCLEOTIDE SEQUENCE</scope>
</reference>
<name>A0A0F9KFB7_9ZZZZ</name>